<evidence type="ECO:0000256" key="4">
    <source>
        <dbReference type="ARBA" id="ARBA00020902"/>
    </source>
</evidence>
<comment type="catalytic activity">
    <reaction evidence="10">
        <text>a lipid X + a UDP-2-N,3-O-bis[(3R)-3-hydroxyacyl]-alpha-D-glucosamine = a lipid A disaccharide + UDP + H(+)</text>
        <dbReference type="Rhea" id="RHEA:67828"/>
        <dbReference type="ChEBI" id="CHEBI:15378"/>
        <dbReference type="ChEBI" id="CHEBI:58223"/>
        <dbReference type="ChEBI" id="CHEBI:137748"/>
        <dbReference type="ChEBI" id="CHEBI:176338"/>
        <dbReference type="ChEBI" id="CHEBI:176343"/>
        <dbReference type="EC" id="2.4.1.182"/>
    </reaction>
</comment>
<name>K0PZS1_9HYPH</name>
<dbReference type="eggNOG" id="COG0763">
    <property type="taxonomic scope" value="Bacteria"/>
</dbReference>
<dbReference type="SUPFAM" id="SSF53756">
    <property type="entry name" value="UDP-Glycosyltransferase/glycogen phosphorylase"/>
    <property type="match status" value="1"/>
</dbReference>
<dbReference type="HOGENOM" id="CLU_036577_2_0_5"/>
<dbReference type="Proteomes" id="UP000009319">
    <property type="component" value="Unassembled WGS sequence"/>
</dbReference>
<protein>
    <recommendedName>
        <fullName evidence="4 11">Lipid-A-disaccharide synthase</fullName>
        <ecNumber evidence="3 11">2.4.1.182</ecNumber>
    </recommendedName>
</protein>
<evidence type="ECO:0000256" key="8">
    <source>
        <dbReference type="ARBA" id="ARBA00022679"/>
    </source>
</evidence>
<reference evidence="12 13" key="1">
    <citation type="journal article" date="2013" name="Genome Announc.">
        <title>Draft Genome Sequence of Rhizobium mesoamericanum STM3625, a Nitrogen-Fixing Symbiont of Mimosa pudica Isolated in French Guiana (South America).</title>
        <authorList>
            <person name="Moulin L."/>
            <person name="Mornico D."/>
            <person name="Melkonian R."/>
            <person name="Klonowska A."/>
        </authorList>
    </citation>
    <scope>NUCLEOTIDE SEQUENCE [LARGE SCALE GENOMIC DNA]</scope>
    <source>
        <strain evidence="12 13">STM3625</strain>
    </source>
</reference>
<gene>
    <name evidence="12" type="primary">lpxB</name>
    <name evidence="12" type="ORF">BN77_2720</name>
</gene>
<evidence type="ECO:0000256" key="6">
    <source>
        <dbReference type="ARBA" id="ARBA00022556"/>
    </source>
</evidence>
<evidence type="ECO:0000313" key="12">
    <source>
        <dbReference type="EMBL" id="CCM75564.1"/>
    </source>
</evidence>
<evidence type="ECO:0000256" key="1">
    <source>
        <dbReference type="ARBA" id="ARBA00002056"/>
    </source>
</evidence>
<dbReference type="Pfam" id="PF02684">
    <property type="entry name" value="LpxB"/>
    <property type="match status" value="1"/>
</dbReference>
<evidence type="ECO:0000256" key="11">
    <source>
        <dbReference type="NCBIfam" id="TIGR00215"/>
    </source>
</evidence>
<dbReference type="GO" id="GO:0016020">
    <property type="term" value="C:membrane"/>
    <property type="evidence" value="ECO:0007669"/>
    <property type="project" value="GOC"/>
</dbReference>
<comment type="similarity">
    <text evidence="2">Belongs to the LpxB family.</text>
</comment>
<dbReference type="InterPro" id="IPR003835">
    <property type="entry name" value="Glyco_trans_19"/>
</dbReference>
<keyword evidence="5" id="KW-0444">Lipid biosynthesis</keyword>
<comment type="caution">
    <text evidence="12">The sequence shown here is derived from an EMBL/GenBank/DDBJ whole genome shotgun (WGS) entry which is preliminary data.</text>
</comment>
<evidence type="ECO:0000256" key="10">
    <source>
        <dbReference type="ARBA" id="ARBA00048975"/>
    </source>
</evidence>
<evidence type="ECO:0000256" key="7">
    <source>
        <dbReference type="ARBA" id="ARBA00022676"/>
    </source>
</evidence>
<keyword evidence="7 12" id="KW-0328">Glycosyltransferase</keyword>
<dbReference type="AlphaFoldDB" id="K0PZS1"/>
<organism evidence="12 13">
    <name type="scientific">Rhizobium mesoamericanum STM3625</name>
    <dbReference type="NCBI Taxonomy" id="1211777"/>
    <lineage>
        <taxon>Bacteria</taxon>
        <taxon>Pseudomonadati</taxon>
        <taxon>Pseudomonadota</taxon>
        <taxon>Alphaproteobacteria</taxon>
        <taxon>Hyphomicrobiales</taxon>
        <taxon>Rhizobiaceae</taxon>
        <taxon>Rhizobium/Agrobacterium group</taxon>
        <taxon>Rhizobium</taxon>
    </lineage>
</organism>
<keyword evidence="9" id="KW-0443">Lipid metabolism</keyword>
<evidence type="ECO:0000256" key="2">
    <source>
        <dbReference type="ARBA" id="ARBA00007868"/>
    </source>
</evidence>
<evidence type="ECO:0000256" key="3">
    <source>
        <dbReference type="ARBA" id="ARBA00012687"/>
    </source>
</evidence>
<proteinExistence type="inferred from homology"/>
<dbReference type="STRING" id="1211777.BN77_2720"/>
<keyword evidence="6" id="KW-0441">Lipid A biosynthesis</keyword>
<dbReference type="PANTHER" id="PTHR30372:SF4">
    <property type="entry name" value="LIPID-A-DISACCHARIDE SYNTHASE, MITOCHONDRIAL-RELATED"/>
    <property type="match status" value="1"/>
</dbReference>
<keyword evidence="8 12" id="KW-0808">Transferase</keyword>
<evidence type="ECO:0000256" key="5">
    <source>
        <dbReference type="ARBA" id="ARBA00022516"/>
    </source>
</evidence>
<dbReference type="EC" id="2.4.1.182" evidence="3 11"/>
<dbReference type="EMBL" id="CANI01000018">
    <property type="protein sequence ID" value="CCM75564.1"/>
    <property type="molecule type" value="Genomic_DNA"/>
</dbReference>
<dbReference type="NCBIfam" id="TIGR00215">
    <property type="entry name" value="lpxB"/>
    <property type="match status" value="1"/>
</dbReference>
<evidence type="ECO:0000256" key="9">
    <source>
        <dbReference type="ARBA" id="ARBA00023098"/>
    </source>
</evidence>
<dbReference type="PANTHER" id="PTHR30372">
    <property type="entry name" value="LIPID-A-DISACCHARIDE SYNTHASE"/>
    <property type="match status" value="1"/>
</dbReference>
<evidence type="ECO:0000313" key="13">
    <source>
        <dbReference type="Proteomes" id="UP000009319"/>
    </source>
</evidence>
<dbReference type="GO" id="GO:0008915">
    <property type="term" value="F:lipid-A-disaccharide synthase activity"/>
    <property type="evidence" value="ECO:0007669"/>
    <property type="project" value="UniProtKB-UniRule"/>
</dbReference>
<sequence>MWIGQGFAILGAGVSDTSLKVAIVVGEVSGDLLGADLIAALKRQFPGDIDLIGVGGEGLEAQGLRSLFDFSELQVMGITQVLSNLPRLVRRIGEAASAIIAAKPHVLVIVDSPDFTHRVAKRVRAALPELPIVNYVCPSVWAWKEYRAERMLAYVDQVLAVLPFEPEVMRKLGGPPTTYVGHRLTADQRLLHARSVRARTKPREQAERKTVMLLPGSRSSEISKLLPYFGDAVHELVTRNGDMRFVLPTMPRREAMIRNLVKDWTTKPEIVTGAEAKWQAFAEADAAMAASGTVVLELALTGVPCISAYKTDWIIKLMTSKIKTWSAALPNLIADYAVVPEYINDVVRGGSFARWMEKLCVDTLPRQAMMEGYDVLWQRMQTEKPPGEYAAEIVLDILQKKKPGHF</sequence>
<dbReference type="GO" id="GO:0009245">
    <property type="term" value="P:lipid A biosynthetic process"/>
    <property type="evidence" value="ECO:0007669"/>
    <property type="project" value="UniProtKB-UniRule"/>
</dbReference>
<dbReference type="GO" id="GO:0005543">
    <property type="term" value="F:phospholipid binding"/>
    <property type="evidence" value="ECO:0007669"/>
    <property type="project" value="TreeGrafter"/>
</dbReference>
<comment type="function">
    <text evidence="1">Condensation of UDP-2,3-diacylglucosamine and 2,3-diacylglucosamine-1-phosphate to form lipid A disaccharide, a precursor of lipid A, a phosphorylated glycolipid that anchors the lipopolysaccharide to the outer membrane of the cell.</text>
</comment>
<accession>K0PZS1</accession>
<keyword evidence="13" id="KW-1185">Reference proteome</keyword>